<dbReference type="CDD" id="cd05499">
    <property type="entry name" value="Bromo_BDF1_2_II"/>
    <property type="match status" value="1"/>
</dbReference>
<dbReference type="SMART" id="SM00297">
    <property type="entry name" value="BROMO"/>
    <property type="match status" value="2"/>
</dbReference>
<evidence type="ECO:0000313" key="6">
    <source>
        <dbReference type="EMBL" id="KAF2497418.1"/>
    </source>
</evidence>
<dbReference type="InterPro" id="IPR038336">
    <property type="entry name" value="NET_sf"/>
</dbReference>
<accession>A0A6A6QY61</accession>
<evidence type="ECO:0000256" key="2">
    <source>
        <dbReference type="PROSITE-ProRule" id="PRU00035"/>
    </source>
</evidence>
<feature type="compositionally biased region" description="Acidic residues" evidence="3">
    <location>
        <begin position="899"/>
        <end position="914"/>
    </location>
</feature>
<name>A0A6A6QY61_9PEZI</name>
<feature type="compositionally biased region" description="Basic and acidic residues" evidence="3">
    <location>
        <begin position="834"/>
        <end position="843"/>
    </location>
</feature>
<keyword evidence="1 2" id="KW-0103">Bromodomain</keyword>
<dbReference type="PROSITE" id="PS51525">
    <property type="entry name" value="NET"/>
    <property type="match status" value="1"/>
</dbReference>
<reference evidence="6" key="1">
    <citation type="journal article" date="2020" name="Stud. Mycol.">
        <title>101 Dothideomycetes genomes: a test case for predicting lifestyles and emergence of pathogens.</title>
        <authorList>
            <person name="Haridas S."/>
            <person name="Albert R."/>
            <person name="Binder M."/>
            <person name="Bloem J."/>
            <person name="Labutti K."/>
            <person name="Salamov A."/>
            <person name="Andreopoulos B."/>
            <person name="Baker S."/>
            <person name="Barry K."/>
            <person name="Bills G."/>
            <person name="Bluhm B."/>
            <person name="Cannon C."/>
            <person name="Castanera R."/>
            <person name="Culley D."/>
            <person name="Daum C."/>
            <person name="Ezra D."/>
            <person name="Gonzalez J."/>
            <person name="Henrissat B."/>
            <person name="Kuo A."/>
            <person name="Liang C."/>
            <person name="Lipzen A."/>
            <person name="Lutzoni F."/>
            <person name="Magnuson J."/>
            <person name="Mondo S."/>
            <person name="Nolan M."/>
            <person name="Ohm R."/>
            <person name="Pangilinan J."/>
            <person name="Park H.-J."/>
            <person name="Ramirez L."/>
            <person name="Alfaro M."/>
            <person name="Sun H."/>
            <person name="Tritt A."/>
            <person name="Yoshinaga Y."/>
            <person name="Zwiers L.-H."/>
            <person name="Turgeon B."/>
            <person name="Goodwin S."/>
            <person name="Spatafora J."/>
            <person name="Crous P."/>
            <person name="Grigoriev I."/>
        </authorList>
    </citation>
    <scope>NUCLEOTIDE SEQUENCE</scope>
    <source>
        <strain evidence="6">CBS 269.34</strain>
    </source>
</reference>
<evidence type="ECO:0000256" key="1">
    <source>
        <dbReference type="ARBA" id="ARBA00023117"/>
    </source>
</evidence>
<evidence type="ECO:0000259" key="4">
    <source>
        <dbReference type="PROSITE" id="PS50014"/>
    </source>
</evidence>
<dbReference type="GO" id="GO:0005634">
    <property type="term" value="C:nucleus"/>
    <property type="evidence" value="ECO:0007669"/>
    <property type="project" value="TreeGrafter"/>
</dbReference>
<feature type="domain" description="Bromo" evidence="4">
    <location>
        <begin position="570"/>
        <end position="642"/>
    </location>
</feature>
<feature type="compositionally biased region" description="Low complexity" evidence="3">
    <location>
        <begin position="485"/>
        <end position="503"/>
    </location>
</feature>
<feature type="compositionally biased region" description="Acidic residues" evidence="3">
    <location>
        <begin position="677"/>
        <end position="689"/>
    </location>
</feature>
<organism evidence="6 7">
    <name type="scientific">Lophium mytilinum</name>
    <dbReference type="NCBI Taxonomy" id="390894"/>
    <lineage>
        <taxon>Eukaryota</taxon>
        <taxon>Fungi</taxon>
        <taxon>Dikarya</taxon>
        <taxon>Ascomycota</taxon>
        <taxon>Pezizomycotina</taxon>
        <taxon>Dothideomycetes</taxon>
        <taxon>Pleosporomycetidae</taxon>
        <taxon>Mytilinidiales</taxon>
        <taxon>Mytilinidiaceae</taxon>
        <taxon>Lophium</taxon>
    </lineage>
</organism>
<evidence type="ECO:0000256" key="3">
    <source>
        <dbReference type="SAM" id="MobiDB-lite"/>
    </source>
</evidence>
<feature type="region of interest" description="Disordered" evidence="3">
    <location>
        <begin position="456"/>
        <end position="545"/>
    </location>
</feature>
<sequence length="914" mass="100244">MAVMTSSAFDQAPFEGKAPPVLSETMILDPEVNGIAHKYDALFDEPEIPPLDPSAQPAEHILEEPVAINGNGNHAPVEDQPSEEAAQAPIADISSGIAPVAQFIPETTAETSITTAVEAPTSDLREDTDSVPTAQELETDTIGATAGEAELALQPTVEPVSEPQTTDAMDILQEVLQEVSQEVSEDVSQEFSKTDSSAPAALVTQDTEMDTSLDSFLAPATEVVDPAGDITTLQAGTHTPIEDQLTVDTQPEAAPVGMSFTESPITADQEMTDVPSAGKVRLREDDDEEEPSAKRTKTDEEMGNSTEFKMPEVPGPKEIQPADGISASADQPSIQGAVDAQSWPPGPINKSQNKFLLERVRNTKKIKSSGAFRDPVDPVALGIPNYPDFVKTPMSLFDMENKLKTDRYSSITEFMIDLDLVVNNSIAFNGIAHPVSQAGLNMRAYFLKGMAKLPREDIPEPAPAHKKPKKPTVSTASKPRRESRAAAVPAASPVVATPTVTSPQNLFPLNHDGTPIIRRDSSNATDRPKREIHRPPPKDLPYNSVKPKKKKYQLEMKFCESVLTTLTKTKYKILAMPFMQPVDPVALNIPNYLRVIKKPMDLSTVEKNLREGLYQTSKEFYTDVKLIFDNCYKFNPPEDAVHKMGKDFQAVFEELWAEKSDWLANNREASQPPSPTDSEDEDEEEDEVDQQTAELMALQQQMAQLNEKAQRLIQAKAGKRMSPKAPTKKGSKSSSKPAPKRKSSTLVPPLPKNQKQRRQEKEPAPLSFAQKQEISDGISTLGDVDMRKAVQIIRNGVPHLAAVNDDEMEIDMDEINDATLRKLLSFIKSVRGPKVRDDDDFAPRGRAPKAPAPSKPKKNKPMGKEEQENKIKQIRQQLQNFDANASNSDQSPPAAQNDDSSEDEDESGSESEEE</sequence>
<dbReference type="Proteomes" id="UP000799750">
    <property type="component" value="Unassembled WGS sequence"/>
</dbReference>
<dbReference type="GO" id="GO:0000785">
    <property type="term" value="C:chromatin"/>
    <property type="evidence" value="ECO:0007669"/>
    <property type="project" value="TreeGrafter"/>
</dbReference>
<dbReference type="EMBL" id="MU004186">
    <property type="protein sequence ID" value="KAF2497418.1"/>
    <property type="molecule type" value="Genomic_DNA"/>
</dbReference>
<dbReference type="GO" id="GO:0006355">
    <property type="term" value="P:regulation of DNA-templated transcription"/>
    <property type="evidence" value="ECO:0007669"/>
    <property type="project" value="TreeGrafter"/>
</dbReference>
<evidence type="ECO:0000259" key="5">
    <source>
        <dbReference type="PROSITE" id="PS51525"/>
    </source>
</evidence>
<dbReference type="InterPro" id="IPR018359">
    <property type="entry name" value="Bromodomain_CS"/>
</dbReference>
<feature type="domain" description="NET" evidence="5">
    <location>
        <begin position="756"/>
        <end position="838"/>
    </location>
</feature>
<dbReference type="Pfam" id="PF00439">
    <property type="entry name" value="Bromodomain"/>
    <property type="match status" value="2"/>
</dbReference>
<feature type="region of interest" description="Disordered" evidence="3">
    <location>
        <begin position="109"/>
        <end position="133"/>
    </location>
</feature>
<feature type="region of interest" description="Disordered" evidence="3">
    <location>
        <begin position="715"/>
        <end position="775"/>
    </location>
</feature>
<feature type="compositionally biased region" description="Basic and acidic residues" evidence="3">
    <location>
        <begin position="291"/>
        <end position="300"/>
    </location>
</feature>
<feature type="compositionally biased region" description="Basic and acidic residues" evidence="3">
    <location>
        <begin position="862"/>
        <end position="871"/>
    </location>
</feature>
<keyword evidence="7" id="KW-1185">Reference proteome</keyword>
<feature type="region of interest" description="Disordered" evidence="3">
    <location>
        <begin position="265"/>
        <end position="316"/>
    </location>
</feature>
<dbReference type="InterPro" id="IPR036427">
    <property type="entry name" value="Bromodomain-like_sf"/>
</dbReference>
<dbReference type="Gene3D" id="1.20.920.10">
    <property type="entry name" value="Bromodomain-like"/>
    <property type="match status" value="2"/>
</dbReference>
<protein>
    <submittedName>
        <fullName evidence="6">Bromodomain-containing protein</fullName>
    </submittedName>
</protein>
<dbReference type="SUPFAM" id="SSF47370">
    <property type="entry name" value="Bromodomain"/>
    <property type="match status" value="2"/>
</dbReference>
<dbReference type="InterPro" id="IPR027353">
    <property type="entry name" value="NET_dom"/>
</dbReference>
<feature type="compositionally biased region" description="Basic residues" evidence="3">
    <location>
        <begin position="717"/>
        <end position="731"/>
    </location>
</feature>
<dbReference type="OrthoDB" id="784962at2759"/>
<feature type="compositionally biased region" description="Basic and acidic residues" evidence="3">
    <location>
        <begin position="517"/>
        <end position="537"/>
    </location>
</feature>
<evidence type="ECO:0000313" key="7">
    <source>
        <dbReference type="Proteomes" id="UP000799750"/>
    </source>
</evidence>
<feature type="region of interest" description="Disordered" evidence="3">
    <location>
        <begin position="663"/>
        <end position="691"/>
    </location>
</feature>
<dbReference type="Pfam" id="PF17035">
    <property type="entry name" value="BET"/>
    <property type="match status" value="1"/>
</dbReference>
<dbReference type="Gene3D" id="1.20.1270.220">
    <property type="match status" value="1"/>
</dbReference>
<dbReference type="PROSITE" id="PS50014">
    <property type="entry name" value="BROMODOMAIN_2"/>
    <property type="match status" value="2"/>
</dbReference>
<gene>
    <name evidence="6" type="ORF">BU16DRAFT_313635</name>
</gene>
<feature type="compositionally biased region" description="Polar residues" evidence="3">
    <location>
        <begin position="874"/>
        <end position="894"/>
    </location>
</feature>
<dbReference type="PROSITE" id="PS00633">
    <property type="entry name" value="BROMODOMAIN_1"/>
    <property type="match status" value="1"/>
</dbReference>
<dbReference type="InterPro" id="IPR050935">
    <property type="entry name" value="Bromo_chromatin_reader"/>
</dbReference>
<dbReference type="PANTHER" id="PTHR22880:SF225">
    <property type="entry name" value="BROMODOMAIN-CONTAINING PROTEIN BET-1-RELATED"/>
    <property type="match status" value="1"/>
</dbReference>
<dbReference type="InterPro" id="IPR001487">
    <property type="entry name" value="Bromodomain"/>
</dbReference>
<dbReference type="PRINTS" id="PR00503">
    <property type="entry name" value="BROMODOMAIN"/>
</dbReference>
<proteinExistence type="predicted"/>
<feature type="region of interest" description="Disordered" evidence="3">
    <location>
        <begin position="828"/>
        <end position="914"/>
    </location>
</feature>
<dbReference type="GO" id="GO:0006338">
    <property type="term" value="P:chromatin remodeling"/>
    <property type="evidence" value="ECO:0007669"/>
    <property type="project" value="TreeGrafter"/>
</dbReference>
<dbReference type="PANTHER" id="PTHR22880">
    <property type="entry name" value="FALZ-RELATED BROMODOMAIN-CONTAINING PROTEINS"/>
    <property type="match status" value="1"/>
</dbReference>
<feature type="domain" description="Bromo" evidence="4">
    <location>
        <begin position="364"/>
        <end position="436"/>
    </location>
</feature>
<dbReference type="AlphaFoldDB" id="A0A6A6QY61"/>